<feature type="transmembrane region" description="Helical" evidence="7">
    <location>
        <begin position="1162"/>
        <end position="1183"/>
    </location>
</feature>
<dbReference type="Pfam" id="PF03176">
    <property type="entry name" value="MMPL"/>
    <property type="match status" value="2"/>
</dbReference>
<evidence type="ECO:0000256" key="3">
    <source>
        <dbReference type="ARBA" id="ARBA00022475"/>
    </source>
</evidence>
<sequence length="1237" mass="129902">MGKSFFARHHFGAMIGWLIAVILAVVMLPNISSLVRDKGQTKIPDSAQSQVANVIQKDWGHGQGNTRQVVVVFSNGDKKLSSTQKDAIKHTVKHLRKHDDQLNIKDVLAPNDNAATKKQLISKDKTTELVQLQVSKKQEVRPMTAAITKAAKTHGVKTYLTGGDILNDDFQKATEDGIQKTEIIAAIFIFVVLVLVFRSPVVPVISLLTVGVSVITSLSVVMNLVAHWGFPLSSFTQVFLVVVLFGIGTDYNILLYDQYKEELSGGLDAVEATTKARRIAGRTILYSGTSLLIGFSALGLAKFSIYRSAVGVAVGVAVLLLVLLTLNPFFMSLLGKRMFWPTKNFDGSSNSKLWGWLSKSSVARPIVALGTIVILAIPAFMAYNNNLNYDTTAELADSMPAKQGFRVVQKHFSKGTAEPASLYIQSNHKLNDEGDLRIIDRVTKKIQDEKGVGTVASVTQPSGSEVSALYEDNQLGTVTKGMTSAGKGLTKINKGLTGASNKLGATDMNSGLAGVQTMMDGTQKLVSGSQQLTSGTQQLAQGTSVLQSGVGTLTSGLNTLNGNSGLINNGVNQLTSQSAQLPLAVAGLAAYNQQINGGVNKLVNGLNQGNSQLSALSAQAGSIQSTLAQAKTLQAELATAQGMMQQMNQLVGLLDQAAASKDQLAGLASTAGAIGNLQTAVTDTVNKTSQNDGQIAQLAGAIAQDSSNDATTRQSATKIAGLASDNINTNKALGANLQQSAAGLKGVDANTIAGLGKLANSLPNKQQVAGLKQELAATQKMMNDANSLLGKTSNLGSQMNQLSGLPAQMTALTSGVRQLQQATAQASGIATQLNGAVNGRGVNIANQSTIQNTIGNSILSSQLQQLAGGIHAYTNGVGSAAAGSQKLGAGVSVLQNGATKIAANAPVLTSGLNQELAGQQTMYTTLHGLVGQMQTLKDGLKTAGDGIGKVNDGVGSAQTYLTGLQDSDAAKDYYVPKAVLKSKTYKPAIDTYMSSDKKTTKLTIVLDSDPSSAKSMAQIDKMQGVVKNELKGTKLGNAKVAIGGQTAQTSDTQHIASSDFIRTAAIMIVGILLALMYVTRSILQPFYIIGTLLLAYIASLSITRFVSSIFLHQGQLTWNTPFFTFVMLIALGVDYSIFLMMKYREFGPDIPDPKARINSASGVIGAVVISAAIILSGTFAALMPSGVLTLIQVALGVIIGLIILVFIIPVILPALISLTYGKPEIGKHGGDRPEEKK</sequence>
<proteinExistence type="inferred from homology"/>
<organism evidence="9 10">
    <name type="scientific">Lacticaseibacillus pabuli</name>
    <dbReference type="NCBI Taxonomy" id="3025672"/>
    <lineage>
        <taxon>Bacteria</taxon>
        <taxon>Bacillati</taxon>
        <taxon>Bacillota</taxon>
        <taxon>Bacilli</taxon>
        <taxon>Lactobacillales</taxon>
        <taxon>Lactobacillaceae</taxon>
        <taxon>Lacticaseibacillus</taxon>
    </lineage>
</organism>
<keyword evidence="5 7" id="KW-1133">Transmembrane helix</keyword>
<dbReference type="SUPFAM" id="SSF82866">
    <property type="entry name" value="Multidrug efflux transporter AcrB transmembrane domain"/>
    <property type="match status" value="2"/>
</dbReference>
<evidence type="ECO:0000313" key="10">
    <source>
        <dbReference type="Proteomes" id="UP001220377"/>
    </source>
</evidence>
<dbReference type="EMBL" id="CP117884">
    <property type="protein sequence ID" value="WDF82499.1"/>
    <property type="molecule type" value="Genomic_DNA"/>
</dbReference>
<dbReference type="PANTHER" id="PTHR33406:SF6">
    <property type="entry name" value="MEMBRANE PROTEIN YDGH-RELATED"/>
    <property type="match status" value="1"/>
</dbReference>
<dbReference type="InterPro" id="IPR004869">
    <property type="entry name" value="MMPL_dom"/>
</dbReference>
<keyword evidence="6 7" id="KW-0472">Membrane</keyword>
<name>A0ABY7WQP0_9LACO</name>
<dbReference type="Gene3D" id="1.20.1640.10">
    <property type="entry name" value="Multidrug efflux transporter AcrB transmembrane domain"/>
    <property type="match status" value="2"/>
</dbReference>
<feature type="transmembrane region" description="Helical" evidence="7">
    <location>
        <begin position="234"/>
        <end position="254"/>
    </location>
</feature>
<accession>A0ABY7WQP0</accession>
<evidence type="ECO:0000256" key="1">
    <source>
        <dbReference type="ARBA" id="ARBA00004651"/>
    </source>
</evidence>
<feature type="transmembrane region" description="Helical" evidence="7">
    <location>
        <begin position="177"/>
        <end position="197"/>
    </location>
</feature>
<comment type="similarity">
    <text evidence="2">Belongs to the resistance-nodulation-cell division (RND) (TC 2.A.6) family. MmpL subfamily.</text>
</comment>
<evidence type="ECO:0000256" key="5">
    <source>
        <dbReference type="ARBA" id="ARBA00022989"/>
    </source>
</evidence>
<dbReference type="RefSeq" id="WP_274259994.1">
    <property type="nucleotide sequence ID" value="NZ_CP117884.1"/>
</dbReference>
<evidence type="ECO:0000256" key="7">
    <source>
        <dbReference type="SAM" id="Phobius"/>
    </source>
</evidence>
<evidence type="ECO:0000256" key="4">
    <source>
        <dbReference type="ARBA" id="ARBA00022692"/>
    </source>
</evidence>
<dbReference type="PANTHER" id="PTHR33406">
    <property type="entry name" value="MEMBRANE PROTEIN MJ1562-RELATED"/>
    <property type="match status" value="1"/>
</dbReference>
<feature type="transmembrane region" description="Helical" evidence="7">
    <location>
        <begin position="1086"/>
        <end position="1110"/>
    </location>
</feature>
<keyword evidence="3" id="KW-1003">Cell membrane</keyword>
<dbReference type="Proteomes" id="UP001220377">
    <property type="component" value="Chromosome"/>
</dbReference>
<protein>
    <submittedName>
        <fullName evidence="9">MMPL family transporter</fullName>
    </submittedName>
</protein>
<dbReference type="InterPro" id="IPR000731">
    <property type="entry name" value="SSD"/>
</dbReference>
<comment type="subcellular location">
    <subcellularLocation>
        <location evidence="1">Cell membrane</location>
        <topology evidence="1">Multi-pass membrane protein</topology>
    </subcellularLocation>
</comment>
<keyword evidence="10" id="KW-1185">Reference proteome</keyword>
<feature type="transmembrane region" description="Helical" evidence="7">
    <location>
        <begin position="1122"/>
        <end position="1141"/>
    </location>
</feature>
<gene>
    <name evidence="9" type="ORF">PQ472_11480</name>
</gene>
<feature type="transmembrane region" description="Helical" evidence="7">
    <location>
        <begin position="284"/>
        <end position="306"/>
    </location>
</feature>
<dbReference type="InterPro" id="IPR023908">
    <property type="entry name" value="xxxLxxG_rpt"/>
</dbReference>
<feature type="transmembrane region" description="Helical" evidence="7">
    <location>
        <begin position="1060"/>
        <end position="1079"/>
    </location>
</feature>
<feature type="transmembrane region" description="Helical" evidence="7">
    <location>
        <begin position="12"/>
        <end position="31"/>
    </location>
</feature>
<evidence type="ECO:0000313" key="9">
    <source>
        <dbReference type="EMBL" id="WDF82499.1"/>
    </source>
</evidence>
<keyword evidence="4 7" id="KW-0812">Transmembrane</keyword>
<feature type="domain" description="SSD" evidence="8">
    <location>
        <begin position="1091"/>
        <end position="1218"/>
    </location>
</feature>
<dbReference type="InterPro" id="IPR050545">
    <property type="entry name" value="Mycobact_MmpL"/>
</dbReference>
<feature type="transmembrane region" description="Helical" evidence="7">
    <location>
        <begin position="312"/>
        <end position="334"/>
    </location>
</feature>
<dbReference type="PROSITE" id="PS50156">
    <property type="entry name" value="SSD"/>
    <property type="match status" value="1"/>
</dbReference>
<reference evidence="9 10" key="1">
    <citation type="submission" date="2023-02" db="EMBL/GenBank/DDBJ databases">
        <title>Genome sequence of Lacticaseibacillus sp. KACC 23028.</title>
        <authorList>
            <person name="Kim S."/>
            <person name="Heo J."/>
            <person name="Kwon S.-W."/>
        </authorList>
    </citation>
    <scope>NUCLEOTIDE SEQUENCE [LARGE SCALE GENOMIC DNA]</scope>
    <source>
        <strain evidence="9 10">KACC 23028</strain>
    </source>
</reference>
<feature type="transmembrane region" description="Helical" evidence="7">
    <location>
        <begin position="1189"/>
        <end position="1212"/>
    </location>
</feature>
<evidence type="ECO:0000256" key="2">
    <source>
        <dbReference type="ARBA" id="ARBA00010157"/>
    </source>
</evidence>
<feature type="transmembrane region" description="Helical" evidence="7">
    <location>
        <begin position="362"/>
        <end position="383"/>
    </location>
</feature>
<dbReference type="NCBIfam" id="TIGR03057">
    <property type="entry name" value="xxxLxxG_by_4"/>
    <property type="match status" value="1"/>
</dbReference>
<evidence type="ECO:0000256" key="6">
    <source>
        <dbReference type="ARBA" id="ARBA00023136"/>
    </source>
</evidence>
<evidence type="ECO:0000259" key="8">
    <source>
        <dbReference type="PROSITE" id="PS50156"/>
    </source>
</evidence>